<evidence type="ECO:0000313" key="4">
    <source>
        <dbReference type="Proteomes" id="UP000823405"/>
    </source>
</evidence>
<comment type="caution">
    <text evidence="3">The sequence shown here is derived from an EMBL/GenBank/DDBJ whole genome shotgun (WGS) entry which is preliminary data.</text>
</comment>
<dbReference type="SUPFAM" id="SSF57850">
    <property type="entry name" value="RING/U-box"/>
    <property type="match status" value="1"/>
</dbReference>
<name>A0A9P6R8D8_9FUNG</name>
<evidence type="ECO:0000256" key="1">
    <source>
        <dbReference type="PROSITE-ProRule" id="PRU00175"/>
    </source>
</evidence>
<dbReference type="InterPro" id="IPR013083">
    <property type="entry name" value="Znf_RING/FYVE/PHD"/>
</dbReference>
<protein>
    <recommendedName>
        <fullName evidence="2">RING-type domain-containing protein</fullName>
    </recommendedName>
</protein>
<dbReference type="SMART" id="SM00184">
    <property type="entry name" value="RING"/>
    <property type="match status" value="1"/>
</dbReference>
<dbReference type="Gene3D" id="3.30.40.10">
    <property type="entry name" value="Zinc/RING finger domain, C3HC4 (zinc finger)"/>
    <property type="match status" value="1"/>
</dbReference>
<gene>
    <name evidence="3" type="ORF">BGZ97_010427</name>
</gene>
<dbReference type="GO" id="GO:0008270">
    <property type="term" value="F:zinc ion binding"/>
    <property type="evidence" value="ECO:0007669"/>
    <property type="project" value="UniProtKB-KW"/>
</dbReference>
<evidence type="ECO:0000259" key="2">
    <source>
        <dbReference type="PROSITE" id="PS50089"/>
    </source>
</evidence>
<dbReference type="InterPro" id="IPR001841">
    <property type="entry name" value="Znf_RING"/>
</dbReference>
<organism evidence="3 4">
    <name type="scientific">Linnemannia gamsii</name>
    <dbReference type="NCBI Taxonomy" id="64522"/>
    <lineage>
        <taxon>Eukaryota</taxon>
        <taxon>Fungi</taxon>
        <taxon>Fungi incertae sedis</taxon>
        <taxon>Mucoromycota</taxon>
        <taxon>Mortierellomycotina</taxon>
        <taxon>Mortierellomycetes</taxon>
        <taxon>Mortierellales</taxon>
        <taxon>Mortierellaceae</taxon>
        <taxon>Linnemannia</taxon>
    </lineage>
</organism>
<reference evidence="3" key="1">
    <citation type="journal article" date="2020" name="Fungal Divers.">
        <title>Resolving the Mortierellaceae phylogeny through synthesis of multi-gene phylogenetics and phylogenomics.</title>
        <authorList>
            <person name="Vandepol N."/>
            <person name="Liber J."/>
            <person name="Desiro A."/>
            <person name="Na H."/>
            <person name="Kennedy M."/>
            <person name="Barry K."/>
            <person name="Grigoriev I.V."/>
            <person name="Miller A.N."/>
            <person name="O'Donnell K."/>
            <person name="Stajich J.E."/>
            <person name="Bonito G."/>
        </authorList>
    </citation>
    <scope>NUCLEOTIDE SEQUENCE</scope>
    <source>
        <strain evidence="3">NVP60</strain>
    </source>
</reference>
<dbReference type="Pfam" id="PF13639">
    <property type="entry name" value="zf-RING_2"/>
    <property type="match status" value="1"/>
</dbReference>
<feature type="domain" description="RING-type" evidence="2">
    <location>
        <begin position="322"/>
        <end position="358"/>
    </location>
</feature>
<dbReference type="PROSITE" id="PS50089">
    <property type="entry name" value="ZF_RING_2"/>
    <property type="match status" value="1"/>
</dbReference>
<keyword evidence="1" id="KW-0863">Zinc-finger</keyword>
<dbReference type="OrthoDB" id="428577at2759"/>
<evidence type="ECO:0000313" key="3">
    <source>
        <dbReference type="EMBL" id="KAG0313191.1"/>
    </source>
</evidence>
<keyword evidence="1" id="KW-0479">Metal-binding</keyword>
<dbReference type="Proteomes" id="UP000823405">
    <property type="component" value="Unassembled WGS sequence"/>
</dbReference>
<accession>A0A9P6R8D8</accession>
<keyword evidence="4" id="KW-1185">Reference proteome</keyword>
<keyword evidence="1" id="KW-0862">Zinc</keyword>
<dbReference type="CDD" id="cd17039">
    <property type="entry name" value="Ubl_ubiquitin_like"/>
    <property type="match status" value="1"/>
</dbReference>
<proteinExistence type="predicted"/>
<sequence>MAPKLDVIIANSGHRDTINIPYRPDEPIFFLLKRIYIKLKIGNKPVNGQDDLFLNGRKLEDRNQTMEYYRIFGHTLTFGFKVEVNAVMQNRVPSDESKDKADLALERRAVCNWEIQSDNTTTVGSAIPWIACGVVTICGVAMLCAVSGVGVASLGGVAKLAGGTSLSGSVSVISKRSLVGGSGLVGTASLSGGAGVVGATIKFSEKAPPGRIGSPGTNVECKCDCTTSHRVICMKSFGTLEIAQAVFVCPNCGLSNSITPVTVGFILCKYRFHGIKASGEQYTSDWKDVTENDCYQLFSADNSIHWRRLIIESANLGHFDDCLICLESLEATTQALDCGHCFHTECIRQWQGPCPSCQYNTHLLHELTTE</sequence>
<dbReference type="AlphaFoldDB" id="A0A9P6R8D8"/>
<dbReference type="EMBL" id="JAAAIN010000537">
    <property type="protein sequence ID" value="KAG0313191.1"/>
    <property type="molecule type" value="Genomic_DNA"/>
</dbReference>